<dbReference type="PANTHER" id="PTHR24198:SF165">
    <property type="entry name" value="ANKYRIN REPEAT-CONTAINING PROTEIN-RELATED"/>
    <property type="match status" value="1"/>
</dbReference>
<comment type="caution">
    <text evidence="5">The sequence shown here is derived from an EMBL/GenBank/DDBJ whole genome shotgun (WGS) entry which is preliminary data.</text>
</comment>
<dbReference type="SUPFAM" id="SSF48403">
    <property type="entry name" value="Ankyrin repeat"/>
    <property type="match status" value="1"/>
</dbReference>
<evidence type="ECO:0000256" key="2">
    <source>
        <dbReference type="ARBA" id="ARBA00023043"/>
    </source>
</evidence>
<keyword evidence="6" id="KW-1185">Reference proteome</keyword>
<dbReference type="Gene3D" id="1.25.40.20">
    <property type="entry name" value="Ankyrin repeat-containing domain"/>
    <property type="match status" value="1"/>
</dbReference>
<evidence type="ECO:0000256" key="3">
    <source>
        <dbReference type="PROSITE-ProRule" id="PRU00023"/>
    </source>
</evidence>
<dbReference type="InterPro" id="IPR002110">
    <property type="entry name" value="Ankyrin_rpt"/>
</dbReference>
<name>A0A3R6VKC5_9STRA</name>
<dbReference type="VEuPathDB" id="FungiDB:H310_11595"/>
<dbReference type="PANTHER" id="PTHR24198">
    <property type="entry name" value="ANKYRIN REPEAT AND PROTEIN KINASE DOMAIN-CONTAINING PROTEIN"/>
    <property type="match status" value="1"/>
</dbReference>
<protein>
    <submittedName>
        <fullName evidence="5">Uncharacterized protein</fullName>
    </submittedName>
</protein>
<dbReference type="InterPro" id="IPR036770">
    <property type="entry name" value="Ankyrin_rpt-contain_sf"/>
</dbReference>
<evidence type="ECO:0000256" key="4">
    <source>
        <dbReference type="SAM" id="MobiDB-lite"/>
    </source>
</evidence>
<reference evidence="5 6" key="1">
    <citation type="submission" date="2018-08" db="EMBL/GenBank/DDBJ databases">
        <title>Aphanomyces genome sequencing and annotation.</title>
        <authorList>
            <person name="Minardi D."/>
            <person name="Oidtmann B."/>
            <person name="Van Der Giezen M."/>
            <person name="Studholme D.J."/>
        </authorList>
    </citation>
    <scope>NUCLEOTIDE SEQUENCE [LARGE SCALE GENOMIC DNA]</scope>
    <source>
        <strain evidence="5 6">NJM0002</strain>
    </source>
</reference>
<dbReference type="PROSITE" id="PS50088">
    <property type="entry name" value="ANK_REPEAT"/>
    <property type="match status" value="1"/>
</dbReference>
<sequence>MGTDLPLHVDGDELLDAGSPTGTLRWTPLQYASAAGDMAMATALLQRDNTIVHQVGQRGFTPLHIAATMGLQDMVALLLERNAAQLPSKGGFDDLHFIHQIGLTTEDVVGLGVVKRGHQLKLKRLYQIERFIAHDDSDTHSSPSDESSDDSSDDEDGPA</sequence>
<organism evidence="5 6">
    <name type="scientific">Aphanomyces invadans</name>
    <dbReference type="NCBI Taxonomy" id="157072"/>
    <lineage>
        <taxon>Eukaryota</taxon>
        <taxon>Sar</taxon>
        <taxon>Stramenopiles</taxon>
        <taxon>Oomycota</taxon>
        <taxon>Saprolegniomycetes</taxon>
        <taxon>Saprolegniales</taxon>
        <taxon>Verrucalvaceae</taxon>
        <taxon>Aphanomyces</taxon>
    </lineage>
</organism>
<accession>A0A3R6VKC5</accession>
<evidence type="ECO:0000313" key="6">
    <source>
        <dbReference type="Proteomes" id="UP000285060"/>
    </source>
</evidence>
<feature type="compositionally biased region" description="Acidic residues" evidence="4">
    <location>
        <begin position="146"/>
        <end position="159"/>
    </location>
</feature>
<dbReference type="Proteomes" id="UP000285060">
    <property type="component" value="Unassembled WGS sequence"/>
</dbReference>
<feature type="region of interest" description="Disordered" evidence="4">
    <location>
        <begin position="135"/>
        <end position="159"/>
    </location>
</feature>
<feature type="repeat" description="ANK" evidence="3">
    <location>
        <begin position="58"/>
        <end position="83"/>
    </location>
</feature>
<evidence type="ECO:0000313" key="5">
    <source>
        <dbReference type="EMBL" id="RHY28585.1"/>
    </source>
</evidence>
<gene>
    <name evidence="5" type="ORF">DYB32_005853</name>
</gene>
<evidence type="ECO:0000256" key="1">
    <source>
        <dbReference type="ARBA" id="ARBA00022737"/>
    </source>
</evidence>
<dbReference type="PROSITE" id="PS50297">
    <property type="entry name" value="ANK_REP_REGION"/>
    <property type="match status" value="1"/>
</dbReference>
<dbReference type="SMART" id="SM00248">
    <property type="entry name" value="ANK"/>
    <property type="match status" value="2"/>
</dbReference>
<dbReference type="EMBL" id="QUSY01000559">
    <property type="protein sequence ID" value="RHY28585.1"/>
    <property type="molecule type" value="Genomic_DNA"/>
</dbReference>
<proteinExistence type="predicted"/>
<dbReference type="Pfam" id="PF12796">
    <property type="entry name" value="Ank_2"/>
    <property type="match status" value="1"/>
</dbReference>
<dbReference type="AlphaFoldDB" id="A0A3R6VKC5"/>
<keyword evidence="2 3" id="KW-0040">ANK repeat</keyword>
<keyword evidence="1" id="KW-0677">Repeat</keyword>